<keyword evidence="1 2" id="KW-0732">Signal</keyword>
<feature type="domain" description="Outer membrane protein beta-barrel" evidence="3">
    <location>
        <begin position="11"/>
        <end position="171"/>
    </location>
</feature>
<gene>
    <name evidence="4" type="ORF">FYJ29_10095</name>
</gene>
<dbReference type="Proteomes" id="UP000483362">
    <property type="component" value="Unassembled WGS sequence"/>
</dbReference>
<dbReference type="EMBL" id="VULT01000016">
    <property type="protein sequence ID" value="MSS18103.1"/>
    <property type="molecule type" value="Genomic_DNA"/>
</dbReference>
<evidence type="ECO:0000313" key="5">
    <source>
        <dbReference type="Proteomes" id="UP000483362"/>
    </source>
</evidence>
<dbReference type="Pfam" id="PF13505">
    <property type="entry name" value="OMP_b-brl"/>
    <property type="match status" value="1"/>
</dbReference>
<dbReference type="AlphaFoldDB" id="A0A6L5XEV9"/>
<dbReference type="SUPFAM" id="SSF56925">
    <property type="entry name" value="OMPA-like"/>
    <property type="match status" value="1"/>
</dbReference>
<name>A0A6L5XEV9_9BACT</name>
<accession>A0A6L5XEV9</accession>
<protein>
    <submittedName>
        <fullName evidence="4">PorT family protein</fullName>
    </submittedName>
</protein>
<comment type="caution">
    <text evidence="4">The sequence shown here is derived from an EMBL/GenBank/DDBJ whole genome shotgun (WGS) entry which is preliminary data.</text>
</comment>
<organism evidence="4 5">
    <name type="scientific">Sodaliphilus pleomorphus</name>
    <dbReference type="NCBI Taxonomy" id="2606626"/>
    <lineage>
        <taxon>Bacteria</taxon>
        <taxon>Pseudomonadati</taxon>
        <taxon>Bacteroidota</taxon>
        <taxon>Bacteroidia</taxon>
        <taxon>Bacteroidales</taxon>
        <taxon>Muribaculaceae</taxon>
        <taxon>Sodaliphilus</taxon>
    </lineage>
</organism>
<reference evidence="4 5" key="1">
    <citation type="submission" date="2019-08" db="EMBL/GenBank/DDBJ databases">
        <title>In-depth cultivation of the pig gut microbiome towards novel bacterial diversity and tailored functional studies.</title>
        <authorList>
            <person name="Wylensek D."/>
            <person name="Hitch T.C.A."/>
            <person name="Clavel T."/>
        </authorList>
    </citation>
    <scope>NUCLEOTIDE SEQUENCE [LARGE SCALE GENOMIC DNA]</scope>
    <source>
        <strain evidence="4 5">Oil-RF-744-WCA-WT-10</strain>
    </source>
</reference>
<keyword evidence="5" id="KW-1185">Reference proteome</keyword>
<evidence type="ECO:0000256" key="1">
    <source>
        <dbReference type="ARBA" id="ARBA00022729"/>
    </source>
</evidence>
<evidence type="ECO:0000259" key="3">
    <source>
        <dbReference type="Pfam" id="PF13505"/>
    </source>
</evidence>
<feature type="signal peptide" evidence="2">
    <location>
        <begin position="1"/>
        <end position="23"/>
    </location>
</feature>
<evidence type="ECO:0000256" key="2">
    <source>
        <dbReference type="SAM" id="SignalP"/>
    </source>
</evidence>
<dbReference type="InterPro" id="IPR011250">
    <property type="entry name" value="OMP/PagP_B-barrel"/>
</dbReference>
<proteinExistence type="predicted"/>
<feature type="chain" id="PRO_5026955042" evidence="2">
    <location>
        <begin position="24"/>
        <end position="205"/>
    </location>
</feature>
<dbReference type="RefSeq" id="WP_154327047.1">
    <property type="nucleotide sequence ID" value="NZ_CP045696.1"/>
</dbReference>
<sequence>MIKKTLSYMVVLAVALLATATPAAGQLRFGVKAGMGINDMKFNKDVLDNKNYLGWTAGVTAELQVPVIGLAFDGAVQYTHRTSELYTDDPNGTSYKRNYIEVPIHAKYKLGLPVLEKVAVPFLFVGPNFAFLTNSNDKGNSFKDKDMALSLDLGAGVELVHKLQVSVTYSAGMTKAFEYVGVDRDKYPKVTGKDKCWTIAAAYFF</sequence>
<dbReference type="InterPro" id="IPR027385">
    <property type="entry name" value="Beta-barrel_OMP"/>
</dbReference>
<evidence type="ECO:0000313" key="4">
    <source>
        <dbReference type="EMBL" id="MSS18103.1"/>
    </source>
</evidence>